<dbReference type="InterPro" id="IPR052913">
    <property type="entry name" value="Glycopeptide_resist_protein"/>
</dbReference>
<name>A0A1H2ZXM0_9FIRM</name>
<dbReference type="Proteomes" id="UP000198828">
    <property type="component" value="Unassembled WGS sequence"/>
</dbReference>
<gene>
    <name evidence="4" type="ORF">SAMN05660923_01923</name>
</gene>
<dbReference type="InterPro" id="IPR011098">
    <property type="entry name" value="G5_dom"/>
</dbReference>
<evidence type="ECO:0000259" key="3">
    <source>
        <dbReference type="PROSITE" id="PS51109"/>
    </source>
</evidence>
<dbReference type="Gene3D" id="3.10.20.800">
    <property type="match status" value="1"/>
</dbReference>
<keyword evidence="2" id="KW-0812">Transmembrane</keyword>
<evidence type="ECO:0000256" key="1">
    <source>
        <dbReference type="ARBA" id="ARBA00022729"/>
    </source>
</evidence>
<dbReference type="PANTHER" id="PTHR35788:SF1">
    <property type="entry name" value="EXPORTED PROTEIN"/>
    <property type="match status" value="1"/>
</dbReference>
<sequence length="474" mass="53729">MERSNRKIKIAFMFLSIVIASIIGLGFYGYFKILNTNLIYQGVRVEKYDLSLMTKEEGLNYIKENHEKELKDRSMKLIYADKEYVYSLDELGLYSDYEKAINEAYSVGREGSIFKRIKDIIYVKKNGIVIPLDSNIDKNRINHIVDTISEEIDSDAKDAEFHFNNGNISITNEVVGRVVDKEKLSKAINDNIDRLDTIEIPVENILPKVTKSLLSRINGVIGEYSTSFKGSSQNRIENIRISATALKGKLLMPGESLSFNDTTGPRDKKFGYKEANVILNGEFTPDVGGGVCQTSTTLYNALLLADVTILERSPHSIPATYVKFGQDAAVAYGFLDLKFRNDFDFPIYIDSKMVGNQLYFYIYGDKRSKDYTVKIESEIIETIPANEELILDETLEPGSRILVQAGRKGYKVNTYKSIIKNGKTVSRELISKDFYRPKNFIYKVGKDVVETSNNLEDELNNRIDDIEMDGSNGQ</sequence>
<keyword evidence="5" id="KW-1185">Reference proteome</keyword>
<proteinExistence type="predicted"/>
<evidence type="ECO:0000313" key="5">
    <source>
        <dbReference type="Proteomes" id="UP000198828"/>
    </source>
</evidence>
<dbReference type="AlphaFoldDB" id="A0A1H2ZXM0"/>
<dbReference type="Pfam" id="PF04294">
    <property type="entry name" value="VanW"/>
    <property type="match status" value="1"/>
</dbReference>
<dbReference type="OrthoDB" id="9797191at2"/>
<dbReference type="Pfam" id="PF12229">
    <property type="entry name" value="PG_binding_4"/>
    <property type="match status" value="1"/>
</dbReference>
<keyword evidence="2" id="KW-1133">Transmembrane helix</keyword>
<dbReference type="InterPro" id="IPR022029">
    <property type="entry name" value="YoaR-like_PG-bd"/>
</dbReference>
<dbReference type="Gene3D" id="2.20.230.10">
    <property type="entry name" value="Resuscitation-promoting factor rpfb"/>
    <property type="match status" value="1"/>
</dbReference>
<protein>
    <submittedName>
        <fullName evidence="4">Vancomycin resistance protein YoaR, contains peptidoglycan-binding and VanW domains</fullName>
    </submittedName>
</protein>
<dbReference type="InterPro" id="IPR007391">
    <property type="entry name" value="Vancomycin_resist_VanW"/>
</dbReference>
<dbReference type="RefSeq" id="WP_093753142.1">
    <property type="nucleotide sequence ID" value="NZ_FNNG01000008.1"/>
</dbReference>
<dbReference type="EMBL" id="FNNG01000008">
    <property type="protein sequence ID" value="SDX22302.1"/>
    <property type="molecule type" value="Genomic_DNA"/>
</dbReference>
<evidence type="ECO:0000313" key="4">
    <source>
        <dbReference type="EMBL" id="SDX22302.1"/>
    </source>
</evidence>
<organism evidence="4 5">
    <name type="scientific">Tepidimicrobium xylanilyticum</name>
    <dbReference type="NCBI Taxonomy" id="1123352"/>
    <lineage>
        <taxon>Bacteria</taxon>
        <taxon>Bacillati</taxon>
        <taxon>Bacillota</taxon>
        <taxon>Tissierellia</taxon>
        <taxon>Tissierellales</taxon>
        <taxon>Tepidimicrobiaceae</taxon>
        <taxon>Tepidimicrobium</taxon>
    </lineage>
</organism>
<feature type="transmembrane region" description="Helical" evidence="2">
    <location>
        <begin position="12"/>
        <end position="31"/>
    </location>
</feature>
<dbReference type="Pfam" id="PF07501">
    <property type="entry name" value="G5"/>
    <property type="match status" value="1"/>
</dbReference>
<dbReference type="PANTHER" id="PTHR35788">
    <property type="entry name" value="EXPORTED PROTEIN-RELATED"/>
    <property type="match status" value="1"/>
</dbReference>
<reference evidence="4 5" key="1">
    <citation type="submission" date="2016-10" db="EMBL/GenBank/DDBJ databases">
        <authorList>
            <person name="de Groot N.N."/>
        </authorList>
    </citation>
    <scope>NUCLEOTIDE SEQUENCE [LARGE SCALE GENOMIC DNA]</scope>
    <source>
        <strain evidence="4 5">DSM 23310</strain>
    </source>
</reference>
<evidence type="ECO:0000256" key="2">
    <source>
        <dbReference type="SAM" id="Phobius"/>
    </source>
</evidence>
<keyword evidence="1" id="KW-0732">Signal</keyword>
<dbReference type="InterPro" id="IPR038054">
    <property type="entry name" value="LD_TPept-like_central_sf"/>
</dbReference>
<keyword evidence="2" id="KW-0472">Membrane</keyword>
<dbReference type="SMART" id="SM01208">
    <property type="entry name" value="G5"/>
    <property type="match status" value="1"/>
</dbReference>
<dbReference type="PROSITE" id="PS51109">
    <property type="entry name" value="G5"/>
    <property type="match status" value="1"/>
</dbReference>
<feature type="domain" description="G5" evidence="3">
    <location>
        <begin position="369"/>
        <end position="448"/>
    </location>
</feature>
<accession>A0A1H2ZXM0</accession>